<dbReference type="OrthoDB" id="5892599at2759"/>
<dbReference type="Pfam" id="PF02118">
    <property type="entry name" value="Srg"/>
    <property type="match status" value="1"/>
</dbReference>
<gene>
    <name evidence="7" type="ORF">CRE_04327</name>
</gene>
<dbReference type="eggNOG" id="ENOG502TJFQ">
    <property type="taxonomic scope" value="Eukaryota"/>
</dbReference>
<organism evidence="8">
    <name type="scientific">Caenorhabditis remanei</name>
    <name type="common">Caenorhabditis vulgaris</name>
    <dbReference type="NCBI Taxonomy" id="31234"/>
    <lineage>
        <taxon>Eukaryota</taxon>
        <taxon>Metazoa</taxon>
        <taxon>Ecdysozoa</taxon>
        <taxon>Nematoda</taxon>
        <taxon>Chromadorea</taxon>
        <taxon>Rhabditida</taxon>
        <taxon>Rhabditina</taxon>
        <taxon>Rhabditomorpha</taxon>
        <taxon>Rhabditoidea</taxon>
        <taxon>Rhabditidae</taxon>
        <taxon>Peloderinae</taxon>
        <taxon>Caenorhabditis</taxon>
    </lineage>
</organism>
<feature type="transmembrane region" description="Helical" evidence="6">
    <location>
        <begin position="252"/>
        <end position="271"/>
    </location>
</feature>
<evidence type="ECO:0000256" key="3">
    <source>
        <dbReference type="ARBA" id="ARBA00022692"/>
    </source>
</evidence>
<dbReference type="GO" id="GO:0016020">
    <property type="term" value="C:membrane"/>
    <property type="evidence" value="ECO:0007669"/>
    <property type="project" value="UniProtKB-SubCell"/>
</dbReference>
<comment type="subcellular location">
    <subcellularLocation>
        <location evidence="1">Membrane</location>
        <topology evidence="1">Multi-pass membrane protein</topology>
    </subcellularLocation>
</comment>
<dbReference type="HOGENOM" id="CLU_069704_1_1_1"/>
<feature type="transmembrane region" description="Helical" evidence="6">
    <location>
        <begin position="41"/>
        <end position="64"/>
    </location>
</feature>
<evidence type="ECO:0000256" key="4">
    <source>
        <dbReference type="ARBA" id="ARBA00022989"/>
    </source>
</evidence>
<evidence type="ECO:0000256" key="6">
    <source>
        <dbReference type="RuleBase" id="RU280813"/>
    </source>
</evidence>
<feature type="transmembrane region" description="Helical" evidence="6">
    <location>
        <begin position="129"/>
        <end position="151"/>
    </location>
</feature>
<evidence type="ECO:0000256" key="5">
    <source>
        <dbReference type="ARBA" id="ARBA00023136"/>
    </source>
</evidence>
<feature type="transmembrane region" description="Helical" evidence="6">
    <location>
        <begin position="171"/>
        <end position="204"/>
    </location>
</feature>
<proteinExistence type="inferred from homology"/>
<feature type="transmembrane region" description="Helical" evidence="6">
    <location>
        <begin position="6"/>
        <end position="29"/>
    </location>
</feature>
<accession>E3NGR2</accession>
<dbReference type="EMBL" id="DS268658">
    <property type="protein sequence ID" value="EFO97202.1"/>
    <property type="molecule type" value="Genomic_DNA"/>
</dbReference>
<dbReference type="Proteomes" id="UP000008281">
    <property type="component" value="Unassembled WGS sequence"/>
</dbReference>
<name>E3NGR2_CAERE</name>
<sequence>MSSASITVTLSILYGFPSLFLYILTIIIVLKNKKKFDSSFFNLYVFDGFMNMFTYLNVFFAGRIPSVTCDTCVLAPVYRNVGRFISLNFVLAMIYHMAYVQYSITTLVSLNRFSVMLKSHMFEPIWKKYTWLFIILIYFLPFLNTKTVFRYEAEMKYIKDLSRYSLVSPDMNVSLIFSISIPFMILAMSLTILFNIASVVFLHGMSIQRKQTESKFLFITIITCGFQLVGTIMSVCFVYLEPSDFLEKLALIVPFMSDGLSLIQPWLLLGFSSAIRMEMKKTLGWEVNKRKVSQVQSVTI</sequence>
<reference evidence="7" key="1">
    <citation type="submission" date="2007-07" db="EMBL/GenBank/DDBJ databases">
        <title>PCAP assembly of the Caenorhabditis remanei genome.</title>
        <authorList>
            <consortium name="The Caenorhabditis remanei Sequencing Consortium"/>
            <person name="Wilson R.K."/>
        </authorList>
    </citation>
    <scope>NUCLEOTIDE SEQUENCE [LARGE SCALE GENOMIC DNA]</scope>
    <source>
        <strain evidence="7">PB4641</strain>
    </source>
</reference>
<evidence type="ECO:0000256" key="1">
    <source>
        <dbReference type="ARBA" id="ARBA00004141"/>
    </source>
</evidence>
<keyword evidence="5 6" id="KW-0472">Membrane</keyword>
<dbReference type="GO" id="GO:0007606">
    <property type="term" value="P:sensory perception of chemical stimulus"/>
    <property type="evidence" value="ECO:0007669"/>
    <property type="project" value="UniProtKB-UniRule"/>
</dbReference>
<feature type="transmembrane region" description="Helical" evidence="6">
    <location>
        <begin position="84"/>
        <end position="108"/>
    </location>
</feature>
<evidence type="ECO:0000313" key="8">
    <source>
        <dbReference type="Proteomes" id="UP000008281"/>
    </source>
</evidence>
<keyword evidence="3 6" id="KW-0812">Transmembrane</keyword>
<dbReference type="GO" id="GO:0004888">
    <property type="term" value="F:transmembrane signaling receptor activity"/>
    <property type="evidence" value="ECO:0007669"/>
    <property type="project" value="InterPro"/>
</dbReference>
<dbReference type="InterPro" id="IPR000609">
    <property type="entry name" value="7TM_GPCR_serpentine_rcpt_Srg"/>
</dbReference>
<dbReference type="Gene3D" id="1.20.1070.10">
    <property type="entry name" value="Rhodopsin 7-helix transmembrane proteins"/>
    <property type="match status" value="1"/>
</dbReference>
<evidence type="ECO:0000313" key="7">
    <source>
        <dbReference type="EMBL" id="EFO97202.1"/>
    </source>
</evidence>
<protein>
    <recommendedName>
        <fullName evidence="6">Serpentine receptor class gamma</fullName>
    </recommendedName>
</protein>
<feature type="transmembrane region" description="Helical" evidence="6">
    <location>
        <begin position="216"/>
        <end position="240"/>
    </location>
</feature>
<keyword evidence="4 6" id="KW-1133">Transmembrane helix</keyword>
<dbReference type="PANTHER" id="PTHR31552">
    <property type="entry name" value="SERPENTINE RECEPTOR CLASS GAMMA"/>
    <property type="match status" value="1"/>
</dbReference>
<comment type="similarity">
    <text evidence="2 6">Belongs to the nematode receptor-like protein srg family.</text>
</comment>
<dbReference type="PANTHER" id="PTHR31552:SF30">
    <property type="entry name" value="SERPENTINE RECEPTOR CLASS GAMMA"/>
    <property type="match status" value="1"/>
</dbReference>
<dbReference type="InParanoid" id="E3NGR2"/>
<dbReference type="AlphaFoldDB" id="E3NGR2"/>
<keyword evidence="8" id="KW-1185">Reference proteome</keyword>
<dbReference type="PRINTS" id="PR00698">
    <property type="entry name" value="TMPROTEINSRG"/>
</dbReference>
<evidence type="ECO:0000256" key="2">
    <source>
        <dbReference type="ARBA" id="ARBA00005692"/>
    </source>
</evidence>